<keyword evidence="4 6" id="KW-0697">Rotamase</keyword>
<sequence>MDNNVLAKVNGIEITEENLNALMSSLDPQVAMQFYSPEGKERLLEELINQELFYAEALDKNFAEEEEFKNEVERIKKNTLKQYALRKVLAEAKVIEEEAEEFYNSHKESYSKPEEVRASHILVDTEEKANEILKDIKEGKSFEDAAKENSKCPSSSVGGDLGAFAKGRMVPEFEEAAFKMEIGDISEAVKTQFGYHIIKLTEKTPAGVAPFEEVKSQVYNAVLGMKQQEKYMDKAKQLREKFNVEIVK</sequence>
<proteinExistence type="predicted"/>
<evidence type="ECO:0000256" key="6">
    <source>
        <dbReference type="PROSITE-ProRule" id="PRU00278"/>
    </source>
</evidence>
<dbReference type="PROSITE" id="PS50198">
    <property type="entry name" value="PPIC_PPIASE_2"/>
    <property type="match status" value="1"/>
</dbReference>
<dbReference type="Gene3D" id="1.10.8.1040">
    <property type="match status" value="1"/>
</dbReference>
<dbReference type="InterPro" id="IPR000297">
    <property type="entry name" value="PPIase_PpiC"/>
</dbReference>
<dbReference type="EMBL" id="LR590481">
    <property type="protein sequence ID" value="VTQ95641.1"/>
    <property type="molecule type" value="Genomic_DNA"/>
</dbReference>
<evidence type="ECO:0000259" key="7">
    <source>
        <dbReference type="PROSITE" id="PS50198"/>
    </source>
</evidence>
<dbReference type="OrthoDB" id="14196at2"/>
<evidence type="ECO:0000313" key="8">
    <source>
        <dbReference type="EMBL" id="VTQ95641.1"/>
    </source>
</evidence>
<dbReference type="Pfam" id="PF13145">
    <property type="entry name" value="Rotamase_2"/>
    <property type="match status" value="1"/>
</dbReference>
<name>A0A4U9RV36_HATHI</name>
<evidence type="ECO:0000313" key="9">
    <source>
        <dbReference type="Proteomes" id="UP000308489"/>
    </source>
</evidence>
<gene>
    <name evidence="8" type="primary">cbf2</name>
    <name evidence="8" type="ORF">NCTC503_02558</name>
</gene>
<evidence type="ECO:0000256" key="5">
    <source>
        <dbReference type="ARBA" id="ARBA00023235"/>
    </source>
</evidence>
<keyword evidence="5 6" id="KW-0413">Isomerase</keyword>
<evidence type="ECO:0000256" key="3">
    <source>
        <dbReference type="ARBA" id="ARBA00022729"/>
    </source>
</evidence>
<accession>A0A4U9RV36</accession>
<dbReference type="InterPro" id="IPR027304">
    <property type="entry name" value="Trigger_fact/SurA_dom_sf"/>
</dbReference>
<protein>
    <recommendedName>
        <fullName evidence="2">peptidylprolyl isomerase</fullName>
        <ecNumber evidence="2">5.2.1.8</ecNumber>
    </recommendedName>
</protein>
<dbReference type="AlphaFoldDB" id="A0A4U9RV36"/>
<organism evidence="8 9">
    <name type="scientific">Hathewaya histolytica</name>
    <name type="common">Clostridium histolyticum</name>
    <dbReference type="NCBI Taxonomy" id="1498"/>
    <lineage>
        <taxon>Bacteria</taxon>
        <taxon>Bacillati</taxon>
        <taxon>Bacillota</taxon>
        <taxon>Clostridia</taxon>
        <taxon>Eubacteriales</taxon>
        <taxon>Clostridiaceae</taxon>
        <taxon>Hathewaya</taxon>
    </lineage>
</organism>
<comment type="catalytic activity">
    <reaction evidence="1">
        <text>[protein]-peptidylproline (omega=180) = [protein]-peptidylproline (omega=0)</text>
        <dbReference type="Rhea" id="RHEA:16237"/>
        <dbReference type="Rhea" id="RHEA-COMP:10747"/>
        <dbReference type="Rhea" id="RHEA-COMP:10748"/>
        <dbReference type="ChEBI" id="CHEBI:83833"/>
        <dbReference type="ChEBI" id="CHEBI:83834"/>
        <dbReference type="EC" id="5.2.1.8"/>
    </reaction>
</comment>
<evidence type="ECO:0000256" key="2">
    <source>
        <dbReference type="ARBA" id="ARBA00013194"/>
    </source>
</evidence>
<evidence type="ECO:0000256" key="4">
    <source>
        <dbReference type="ARBA" id="ARBA00023110"/>
    </source>
</evidence>
<dbReference type="PANTHER" id="PTHR47245">
    <property type="entry name" value="PEPTIDYLPROLYL ISOMERASE"/>
    <property type="match status" value="1"/>
</dbReference>
<dbReference type="InterPro" id="IPR046357">
    <property type="entry name" value="PPIase_dom_sf"/>
</dbReference>
<reference evidence="8 9" key="1">
    <citation type="submission" date="2019-05" db="EMBL/GenBank/DDBJ databases">
        <authorList>
            <consortium name="Pathogen Informatics"/>
        </authorList>
    </citation>
    <scope>NUCLEOTIDE SEQUENCE [LARGE SCALE GENOMIC DNA]</scope>
    <source>
        <strain evidence="8 9">NCTC503</strain>
    </source>
</reference>
<feature type="domain" description="PpiC" evidence="7">
    <location>
        <begin position="113"/>
        <end position="202"/>
    </location>
</feature>
<dbReference type="RefSeq" id="WP_138211056.1">
    <property type="nucleotide sequence ID" value="NZ_CBCRUQ010000006.1"/>
</dbReference>
<dbReference type="InterPro" id="IPR050245">
    <property type="entry name" value="PrsA_foldase"/>
</dbReference>
<dbReference type="SUPFAM" id="SSF109998">
    <property type="entry name" value="Triger factor/SurA peptide-binding domain-like"/>
    <property type="match status" value="1"/>
</dbReference>
<dbReference type="PROSITE" id="PS01096">
    <property type="entry name" value="PPIC_PPIASE_1"/>
    <property type="match status" value="1"/>
</dbReference>
<dbReference type="Gene3D" id="3.10.50.40">
    <property type="match status" value="1"/>
</dbReference>
<evidence type="ECO:0000256" key="1">
    <source>
        <dbReference type="ARBA" id="ARBA00000971"/>
    </source>
</evidence>
<dbReference type="SUPFAM" id="SSF54534">
    <property type="entry name" value="FKBP-like"/>
    <property type="match status" value="1"/>
</dbReference>
<dbReference type="KEGG" id="hhw:NCTC503_02558"/>
<dbReference type="InterPro" id="IPR023058">
    <property type="entry name" value="PPIase_PpiC_CS"/>
</dbReference>
<dbReference type="EC" id="5.2.1.8" evidence="2"/>
<keyword evidence="3" id="KW-0732">Signal</keyword>
<dbReference type="GO" id="GO:0003755">
    <property type="term" value="F:peptidyl-prolyl cis-trans isomerase activity"/>
    <property type="evidence" value="ECO:0007669"/>
    <property type="project" value="UniProtKB-KW"/>
</dbReference>
<dbReference type="PANTHER" id="PTHR47245:SF1">
    <property type="entry name" value="FOLDASE PROTEIN PRSA"/>
    <property type="match status" value="1"/>
</dbReference>
<dbReference type="Proteomes" id="UP000308489">
    <property type="component" value="Chromosome 1"/>
</dbReference>
<keyword evidence="9" id="KW-1185">Reference proteome</keyword>